<proteinExistence type="predicted"/>
<dbReference type="Proteomes" id="UP000001175">
    <property type="component" value="Chromosome"/>
</dbReference>
<organism evidence="1 2">
    <name type="scientific">Synechococcus sp. (strain ATCC 27144 / PCC 6301 / SAUG 1402/1)</name>
    <name type="common">Anacystis nidulans</name>
    <dbReference type="NCBI Taxonomy" id="269084"/>
    <lineage>
        <taxon>Bacteria</taxon>
        <taxon>Bacillati</taxon>
        <taxon>Cyanobacteriota</taxon>
        <taxon>Cyanophyceae</taxon>
        <taxon>Synechococcales</taxon>
        <taxon>Synechococcaceae</taxon>
        <taxon>Synechococcus</taxon>
    </lineage>
</organism>
<dbReference type="EMBL" id="AP008231">
    <property type="protein sequence ID" value="BAD78981.1"/>
    <property type="molecule type" value="Genomic_DNA"/>
</dbReference>
<dbReference type="InterPro" id="IPR014507">
    <property type="entry name" value="Baseplate_assembly_J_pred"/>
</dbReference>
<dbReference type="PIRSF" id="PIRSF020481">
    <property type="entry name" value="BAP"/>
    <property type="match status" value="1"/>
</dbReference>
<dbReference type="eggNOG" id="COG3948">
    <property type="taxonomic scope" value="Bacteria"/>
</dbReference>
<name>A0A0H3K7B3_SYNP6</name>
<protein>
    <submittedName>
        <fullName evidence="1">Similar to GPJ of phage P2</fullName>
    </submittedName>
</protein>
<dbReference type="AlphaFoldDB" id="A0A0H3K7B3"/>
<evidence type="ECO:0000313" key="2">
    <source>
        <dbReference type="Proteomes" id="UP000001175"/>
    </source>
</evidence>
<reference evidence="1 2" key="1">
    <citation type="journal article" date="2007" name="Photosyn. Res.">
        <title>Complete nucleotide sequence of the freshwater unicellular cyanobacterium Synechococcus elongatus PCC 6301 chromosome: gene content and organization.</title>
        <authorList>
            <person name="Sugita C."/>
            <person name="Ogata K."/>
            <person name="Shikata M."/>
            <person name="Jikuya H."/>
            <person name="Takano J."/>
            <person name="Furumichi M."/>
            <person name="Kanehisa M."/>
            <person name="Omata T."/>
            <person name="Sugiura M."/>
            <person name="Sugita M."/>
        </authorList>
    </citation>
    <scope>NUCLEOTIDE SEQUENCE [LARGE SCALE GENOMIC DNA]</scope>
    <source>
        <strain evidence="2">ATCC 27144 / PCC 6301 / SAUG 1402/1</strain>
    </source>
</reference>
<sequence>MTVLDFATIPAPTIIEALDFELILQDLIDDLRSRDASYTAILESDPVIKLLEVCAARELILRQRINDALLATLLRYSNGPDLDNLAAFYGVVRQPNEPDGELRDRTIERIKGSSTAGGAAWYRYQALTADPRVKDAAVSSPAPGEVLISILSTEPDGLASPGLIEAVESVVLADDVRVVTDAVTVVPATIATVNVTASIWLLPEAPSTVVDTLPDVLEAAFTSEGGLGFDITTSWLISKLHAPGVQRVDLLSPAATIVCGPSTAPALGTVTVTLAGRDR</sequence>
<dbReference type="GeneID" id="72429581"/>
<evidence type="ECO:0000313" key="1">
    <source>
        <dbReference type="EMBL" id="BAD78981.1"/>
    </source>
</evidence>
<dbReference type="RefSeq" id="WP_011243103.1">
    <property type="nucleotide sequence ID" value="NC_006576.1"/>
</dbReference>
<accession>A0A0H3K7B3</accession>
<dbReference type="KEGG" id="syc:syc0791_c"/>
<gene>
    <name evidence="1" type="ordered locus">syc0791_c</name>
</gene>